<protein>
    <submittedName>
        <fullName evidence="2">Uncharacterized protein</fullName>
    </submittedName>
</protein>
<dbReference type="EMBL" id="LAQU01000150">
    <property type="protein sequence ID" value="KKB60869.1"/>
    <property type="molecule type" value="Genomic_DNA"/>
</dbReference>
<keyword evidence="1" id="KW-0472">Membrane</keyword>
<reference evidence="2 3" key="1">
    <citation type="submission" date="2015-03" db="EMBL/GenBank/DDBJ databases">
        <title>Draft Genome Sequence of Burkholderia andropogonis type strain ICMP2807, isolated from Sorghum bicolor.</title>
        <authorList>
            <person name="Lopes-Santos L."/>
            <person name="Castro D.B."/>
            <person name="Ottoboni L.M."/>
            <person name="Park D."/>
            <person name="Weirc B.S."/>
            <person name="Destefano S.A."/>
        </authorList>
    </citation>
    <scope>NUCLEOTIDE SEQUENCE [LARGE SCALE GENOMIC DNA]</scope>
    <source>
        <strain evidence="2 3">ICMP2807</strain>
    </source>
</reference>
<accession>A0A0F5JT74</accession>
<sequence>MKVLSRIFLVLVLAALIFLGLGHSDTVSRWILSDRAWSFLMPFFRLFGIYGSEGEENVIFSLLAVISLFIAVIVVSATYAWSGRNKGGQKITS</sequence>
<keyword evidence="1" id="KW-0812">Transmembrane</keyword>
<proteinExistence type="predicted"/>
<dbReference type="Proteomes" id="UP000033618">
    <property type="component" value="Unassembled WGS sequence"/>
</dbReference>
<name>A0A0F5JT74_9BURK</name>
<evidence type="ECO:0000313" key="3">
    <source>
        <dbReference type="Proteomes" id="UP000033618"/>
    </source>
</evidence>
<keyword evidence="1" id="KW-1133">Transmembrane helix</keyword>
<dbReference type="AlphaFoldDB" id="A0A0F5JT74"/>
<comment type="caution">
    <text evidence="2">The sequence shown here is derived from an EMBL/GenBank/DDBJ whole genome shotgun (WGS) entry which is preliminary data.</text>
</comment>
<keyword evidence="3" id="KW-1185">Reference proteome</keyword>
<dbReference type="PATRIC" id="fig|28092.6.peg.6303"/>
<evidence type="ECO:0000313" key="2">
    <source>
        <dbReference type="EMBL" id="KKB60869.1"/>
    </source>
</evidence>
<evidence type="ECO:0000256" key="1">
    <source>
        <dbReference type="SAM" id="Phobius"/>
    </source>
</evidence>
<gene>
    <name evidence="2" type="ORF">WM40_26655</name>
</gene>
<organism evidence="2 3">
    <name type="scientific">Robbsia andropogonis</name>
    <dbReference type="NCBI Taxonomy" id="28092"/>
    <lineage>
        <taxon>Bacteria</taxon>
        <taxon>Pseudomonadati</taxon>
        <taxon>Pseudomonadota</taxon>
        <taxon>Betaproteobacteria</taxon>
        <taxon>Burkholderiales</taxon>
        <taxon>Burkholderiaceae</taxon>
        <taxon>Robbsia</taxon>
    </lineage>
</organism>
<feature type="transmembrane region" description="Helical" evidence="1">
    <location>
        <begin position="58"/>
        <end position="81"/>
    </location>
</feature>